<keyword evidence="2" id="KW-1185">Reference proteome</keyword>
<dbReference type="GeneID" id="116299806"/>
<dbReference type="OrthoDB" id="5987290at2759"/>
<organism evidence="2 3">
    <name type="scientific">Actinia tenebrosa</name>
    <name type="common">Australian red waratah sea anemone</name>
    <dbReference type="NCBI Taxonomy" id="6105"/>
    <lineage>
        <taxon>Eukaryota</taxon>
        <taxon>Metazoa</taxon>
        <taxon>Cnidaria</taxon>
        <taxon>Anthozoa</taxon>
        <taxon>Hexacorallia</taxon>
        <taxon>Actiniaria</taxon>
        <taxon>Actiniidae</taxon>
        <taxon>Actinia</taxon>
    </lineage>
</organism>
<evidence type="ECO:0000313" key="2">
    <source>
        <dbReference type="Proteomes" id="UP000515163"/>
    </source>
</evidence>
<feature type="non-terminal residue" evidence="3">
    <location>
        <position position="1"/>
    </location>
</feature>
<name>A0A6P8IEL7_ACTTE</name>
<dbReference type="Proteomes" id="UP000515163">
    <property type="component" value="Unplaced"/>
</dbReference>
<feature type="compositionally biased region" description="Basic residues" evidence="1">
    <location>
        <begin position="14"/>
        <end position="24"/>
    </location>
</feature>
<dbReference type="RefSeq" id="XP_031564375.1">
    <property type="nucleotide sequence ID" value="XM_031708515.1"/>
</dbReference>
<gene>
    <name evidence="3" type="primary">LOC116299806</name>
</gene>
<sequence>NPPQKSGPCGAAYTKKKPTIKKPTRTTETTNTLLDLILVSDTSKVKDADVMDFNIVNSHAPFREVKIKQDSLPWINRDIRKEMNTRFKLLKSYKGSQCSTHLWNDIKNQEIE</sequence>
<evidence type="ECO:0000313" key="3">
    <source>
        <dbReference type="RefSeq" id="XP_031564375.1"/>
    </source>
</evidence>
<dbReference type="KEGG" id="aten:116299806"/>
<reference evidence="3" key="1">
    <citation type="submission" date="2025-08" db="UniProtKB">
        <authorList>
            <consortium name="RefSeq"/>
        </authorList>
    </citation>
    <scope>IDENTIFICATION</scope>
    <source>
        <tissue evidence="3">Tentacle</tissue>
    </source>
</reference>
<dbReference type="InParanoid" id="A0A6P8IEL7"/>
<proteinExistence type="predicted"/>
<accession>A0A6P8IEL7</accession>
<dbReference type="AlphaFoldDB" id="A0A6P8IEL7"/>
<feature type="region of interest" description="Disordered" evidence="1">
    <location>
        <begin position="1"/>
        <end position="26"/>
    </location>
</feature>
<protein>
    <submittedName>
        <fullName evidence="3">Uncharacterized protein LOC116299806</fullName>
    </submittedName>
</protein>
<evidence type="ECO:0000256" key="1">
    <source>
        <dbReference type="SAM" id="MobiDB-lite"/>
    </source>
</evidence>